<evidence type="ECO:0000313" key="7">
    <source>
        <dbReference type="Proteomes" id="UP001166093"/>
    </source>
</evidence>
<sequence>CSDCPENTVCRPSSRSAECICAEGFVGDSISCYNSTACNEAMDCCRRGFQWSRDLGCTDIDECALDSDLNTCQPQSSCENTIGSFHCLLDQVNQPGPRSVSFSCLNQPCPSGQDCITAGVSQHCDDPCKNYTVLDEPWRSTNFTLSSSLNAKCDSNLNGWYRFFGKGSVRMPETCVPMYSCGAHAPMWINGKHPLENDGIVSRQSCGHWESNCCNFKTTVHIKACPGNYYVYKFQSTPACQLVYCADFNTTLCSESCSKEEECVISDGVNWKCVCQKNLNYSTEMSSLTPKLVCGSKLIQTGLSKCHMESVGLNSSSVHLLNSSCQGFEDRNENVTMVMAVTGRREGECGTTISSNGSHVTYTNTLHAAHTVVGNVIFNPKADVQFACSYPLDMQTSLHIAINPIVSTLKIAITGLGISTAKMSLYQTPNYTKPYTSEKVSLPIESTLYVGVFVEDIEGDRFAVVLESCYATPSPDPSDPVQFFMIQNRCPNKRGFVTVQENGMSLHGAFSVELFKFVGNYDSVYLHCGVQVCDKTAESCTPVSKRLYENTLHCLLP</sequence>
<dbReference type="InterPro" id="IPR001881">
    <property type="entry name" value="EGF-like_Ca-bd_dom"/>
</dbReference>
<dbReference type="PRINTS" id="PR00023">
    <property type="entry name" value="ZPELLUCIDA"/>
</dbReference>
<comment type="caution">
    <text evidence="6">The sequence shown here is derived from an EMBL/GenBank/DDBJ whole genome shotgun (WGS) entry which is preliminary data.</text>
</comment>
<gene>
    <name evidence="6" type="primary">Umod</name>
    <name evidence="6" type="ORF">GTO93_0019955</name>
</gene>
<dbReference type="Pfam" id="PF23283">
    <property type="entry name" value="D8C_UMOD"/>
    <property type="match status" value="1"/>
</dbReference>
<accession>A0ABS2XPM9</accession>
<dbReference type="Gene3D" id="2.60.40.4100">
    <property type="entry name" value="Zona pellucida, ZP-C domain"/>
    <property type="match status" value="1"/>
</dbReference>
<evidence type="ECO:0000259" key="5">
    <source>
        <dbReference type="PROSITE" id="PS51034"/>
    </source>
</evidence>
<dbReference type="InterPro" id="IPR055355">
    <property type="entry name" value="ZP-C"/>
</dbReference>
<dbReference type="InterPro" id="IPR001507">
    <property type="entry name" value="ZP_dom"/>
</dbReference>
<protein>
    <submittedName>
        <fullName evidence="6">UROM protein</fullName>
    </submittedName>
</protein>
<dbReference type="Pfam" id="PF00100">
    <property type="entry name" value="Zona_pellucida"/>
    <property type="match status" value="1"/>
</dbReference>
<keyword evidence="2" id="KW-0732">Signal</keyword>
<dbReference type="PANTHER" id="PTHR14002:SF40">
    <property type="entry name" value="UROMODULIN"/>
    <property type="match status" value="1"/>
</dbReference>
<dbReference type="InterPro" id="IPR018097">
    <property type="entry name" value="EGF_Ca-bd_CS"/>
</dbReference>
<dbReference type="InterPro" id="IPR048290">
    <property type="entry name" value="ZP_chr"/>
</dbReference>
<keyword evidence="3" id="KW-1015">Disulfide bond</keyword>
<dbReference type="SMART" id="SM00179">
    <property type="entry name" value="EGF_CA"/>
    <property type="match status" value="1"/>
</dbReference>
<feature type="non-terminal residue" evidence="6">
    <location>
        <position position="557"/>
    </location>
</feature>
<dbReference type="InterPro" id="IPR042235">
    <property type="entry name" value="ZP-C_dom"/>
</dbReference>
<dbReference type="InterPro" id="IPR057774">
    <property type="entry name" value="D8C_UMOD/GP2/OIT3-like"/>
</dbReference>
<evidence type="ECO:0000256" key="1">
    <source>
        <dbReference type="ARBA" id="ARBA00022536"/>
    </source>
</evidence>
<proteinExistence type="predicted"/>
<dbReference type="Proteomes" id="UP001166093">
    <property type="component" value="Unassembled WGS sequence"/>
</dbReference>
<evidence type="ECO:0000256" key="4">
    <source>
        <dbReference type="ARBA" id="ARBA00023180"/>
    </source>
</evidence>
<keyword evidence="1" id="KW-0245">EGF-like domain</keyword>
<feature type="domain" description="ZP" evidence="5">
    <location>
        <begin position="293"/>
        <end position="547"/>
    </location>
</feature>
<dbReference type="Gene3D" id="2.10.25.10">
    <property type="entry name" value="Laminin"/>
    <property type="match status" value="1"/>
</dbReference>
<keyword evidence="4" id="KW-0325">Glycoprotein</keyword>
<dbReference type="PANTHER" id="PTHR14002">
    <property type="entry name" value="ENDOGLIN/TGF-BETA RECEPTOR TYPE III"/>
    <property type="match status" value="1"/>
</dbReference>
<feature type="non-terminal residue" evidence="6">
    <location>
        <position position="1"/>
    </location>
</feature>
<reference evidence="6" key="1">
    <citation type="journal article" date="2021" name="Cell">
        <title>Tracing the genetic footprints of vertebrate landing in non-teleost ray-finned fishes.</title>
        <authorList>
            <person name="Bi X."/>
            <person name="Wang K."/>
            <person name="Yang L."/>
            <person name="Pan H."/>
            <person name="Jiang H."/>
            <person name="Wei Q."/>
            <person name="Fang M."/>
            <person name="Yu H."/>
            <person name="Zhu C."/>
            <person name="Cai Y."/>
            <person name="He Y."/>
            <person name="Gan X."/>
            <person name="Zeng H."/>
            <person name="Yu D."/>
            <person name="Zhu Y."/>
            <person name="Jiang H."/>
            <person name="Qiu Q."/>
            <person name="Yang H."/>
            <person name="Zhang Y.E."/>
            <person name="Wang W."/>
            <person name="Zhu M."/>
            <person name="He S."/>
            <person name="Zhang G."/>
        </authorList>
    </citation>
    <scope>NUCLEOTIDE SEQUENCE</scope>
    <source>
        <strain evidence="6">Pddl_001</strain>
    </source>
</reference>
<dbReference type="SMART" id="SM00241">
    <property type="entry name" value="ZP"/>
    <property type="match status" value="1"/>
</dbReference>
<keyword evidence="7" id="KW-1185">Reference proteome</keyword>
<name>A0ABS2XPM9_POLSP</name>
<evidence type="ECO:0000313" key="6">
    <source>
        <dbReference type="EMBL" id="MBN3276123.1"/>
    </source>
</evidence>
<dbReference type="Gene3D" id="2.60.40.3210">
    <property type="entry name" value="Zona pellucida, ZP-N domain"/>
    <property type="match status" value="1"/>
</dbReference>
<dbReference type="CDD" id="cd00054">
    <property type="entry name" value="EGF_CA"/>
    <property type="match status" value="1"/>
</dbReference>
<evidence type="ECO:0000256" key="2">
    <source>
        <dbReference type="ARBA" id="ARBA00022729"/>
    </source>
</evidence>
<evidence type="ECO:0000256" key="3">
    <source>
        <dbReference type="ARBA" id="ARBA00023157"/>
    </source>
</evidence>
<dbReference type="PROSITE" id="PS01187">
    <property type="entry name" value="EGF_CA"/>
    <property type="match status" value="1"/>
</dbReference>
<dbReference type="EMBL" id="JAAWVQ010057126">
    <property type="protein sequence ID" value="MBN3276123.1"/>
    <property type="molecule type" value="Genomic_DNA"/>
</dbReference>
<organism evidence="6 7">
    <name type="scientific">Polyodon spathula</name>
    <name type="common">North American paddlefish</name>
    <name type="synonym">Squalus spathula</name>
    <dbReference type="NCBI Taxonomy" id="7913"/>
    <lineage>
        <taxon>Eukaryota</taxon>
        <taxon>Metazoa</taxon>
        <taxon>Chordata</taxon>
        <taxon>Craniata</taxon>
        <taxon>Vertebrata</taxon>
        <taxon>Euteleostomi</taxon>
        <taxon>Actinopterygii</taxon>
        <taxon>Chondrostei</taxon>
        <taxon>Acipenseriformes</taxon>
        <taxon>Polyodontidae</taxon>
        <taxon>Polyodon</taxon>
    </lineage>
</organism>
<dbReference type="PROSITE" id="PS51034">
    <property type="entry name" value="ZP_2"/>
    <property type="match status" value="1"/>
</dbReference>